<dbReference type="EMBL" id="BSXT01000441">
    <property type="protein sequence ID" value="GMF27638.1"/>
    <property type="molecule type" value="Genomic_DNA"/>
</dbReference>
<gene>
    <name evidence="1" type="ORF">Pfra01_000553800</name>
</gene>
<proteinExistence type="predicted"/>
<sequence length="224" mass="25511">MLNDATVRAQTPIPRKDVIIDSMAEVASSQDPKQHPQQTYGYLARWSLIMPEHVAHMVMLLKDSCLLTLFDLVDELQVQIRVEGASQICDLERILSAFTLALRTSRTCRLDRKYVLKVIICMNYNGWGAKRGYTQIRSRLHSVLDNTSFDAHYNKLRRLRCVGRHDQPGVSRRVDARLRTCTGRGSVVQQRVRGGRILARWVGVGDGSVAQRRRRHAYVPSSAQ</sequence>
<accession>A0A9W6WUB4</accession>
<dbReference type="AlphaFoldDB" id="A0A9W6WUB4"/>
<organism evidence="1 2">
    <name type="scientific">Phytophthora fragariaefolia</name>
    <dbReference type="NCBI Taxonomy" id="1490495"/>
    <lineage>
        <taxon>Eukaryota</taxon>
        <taxon>Sar</taxon>
        <taxon>Stramenopiles</taxon>
        <taxon>Oomycota</taxon>
        <taxon>Peronosporomycetes</taxon>
        <taxon>Peronosporales</taxon>
        <taxon>Peronosporaceae</taxon>
        <taxon>Phytophthora</taxon>
    </lineage>
</organism>
<keyword evidence="2" id="KW-1185">Reference proteome</keyword>
<evidence type="ECO:0000313" key="1">
    <source>
        <dbReference type="EMBL" id="GMF27638.1"/>
    </source>
</evidence>
<reference evidence="1" key="1">
    <citation type="submission" date="2023-04" db="EMBL/GenBank/DDBJ databases">
        <title>Phytophthora fragariaefolia NBRC 109709.</title>
        <authorList>
            <person name="Ichikawa N."/>
            <person name="Sato H."/>
            <person name="Tonouchi N."/>
        </authorList>
    </citation>
    <scope>NUCLEOTIDE SEQUENCE</scope>
    <source>
        <strain evidence="1">NBRC 109709</strain>
    </source>
</reference>
<name>A0A9W6WUB4_9STRA</name>
<comment type="caution">
    <text evidence="1">The sequence shown here is derived from an EMBL/GenBank/DDBJ whole genome shotgun (WGS) entry which is preliminary data.</text>
</comment>
<protein>
    <submittedName>
        <fullName evidence="1">Unnamed protein product</fullName>
    </submittedName>
</protein>
<evidence type="ECO:0000313" key="2">
    <source>
        <dbReference type="Proteomes" id="UP001165121"/>
    </source>
</evidence>
<dbReference type="Proteomes" id="UP001165121">
    <property type="component" value="Unassembled WGS sequence"/>
</dbReference>